<organism evidence="1 2">
    <name type="scientific">Gossypium arboreum</name>
    <name type="common">Tree cotton</name>
    <name type="synonym">Gossypium nanking</name>
    <dbReference type="NCBI Taxonomy" id="29729"/>
    <lineage>
        <taxon>Eukaryota</taxon>
        <taxon>Viridiplantae</taxon>
        <taxon>Streptophyta</taxon>
        <taxon>Embryophyta</taxon>
        <taxon>Tracheophyta</taxon>
        <taxon>Spermatophyta</taxon>
        <taxon>Magnoliopsida</taxon>
        <taxon>eudicotyledons</taxon>
        <taxon>Gunneridae</taxon>
        <taxon>Pentapetalae</taxon>
        <taxon>rosids</taxon>
        <taxon>malvids</taxon>
        <taxon>Malvales</taxon>
        <taxon>Malvaceae</taxon>
        <taxon>Malvoideae</taxon>
        <taxon>Gossypium</taxon>
    </lineage>
</organism>
<comment type="caution">
    <text evidence="1">The sequence shown here is derived from an EMBL/GenBank/DDBJ whole genome shotgun (WGS) entry which is preliminary data.</text>
</comment>
<evidence type="ECO:0000313" key="1">
    <source>
        <dbReference type="EMBL" id="KHF99501.1"/>
    </source>
</evidence>
<proteinExistence type="predicted"/>
<name>A0A0B0MGI6_GOSAR</name>
<evidence type="ECO:0000313" key="2">
    <source>
        <dbReference type="Proteomes" id="UP000032142"/>
    </source>
</evidence>
<reference evidence="2" key="1">
    <citation type="submission" date="2014-09" db="EMBL/GenBank/DDBJ databases">
        <authorList>
            <person name="Mudge J."/>
            <person name="Ramaraj T."/>
            <person name="Lindquist I.E."/>
            <person name="Bharti A.K."/>
            <person name="Sundararajan A."/>
            <person name="Cameron C.T."/>
            <person name="Woodward J.E."/>
            <person name="May G.D."/>
            <person name="Brubaker C."/>
            <person name="Broadhvest J."/>
            <person name="Wilkins T.A."/>
        </authorList>
    </citation>
    <scope>NUCLEOTIDE SEQUENCE</scope>
    <source>
        <strain evidence="2">cv. AKA8401</strain>
    </source>
</reference>
<accession>A0A0B0MGI6</accession>
<dbReference type="Proteomes" id="UP000032142">
    <property type="component" value="Unassembled WGS sequence"/>
</dbReference>
<dbReference type="EMBL" id="JRRC01082433">
    <property type="protein sequence ID" value="KHF99501.1"/>
    <property type="molecule type" value="Genomic_DNA"/>
</dbReference>
<gene>
    <name evidence="1" type="ORF">F383_38560</name>
</gene>
<protein>
    <submittedName>
        <fullName evidence="1">Uncharacterized protein</fullName>
    </submittedName>
</protein>
<sequence length="14" mass="1737">MKFDLDQRKTNIID</sequence>
<keyword evidence="2" id="KW-1185">Reference proteome</keyword>